<dbReference type="SUPFAM" id="SSF82185">
    <property type="entry name" value="Histone H3 K4-specific methyltransferase SET7/9 N-terminal domain"/>
    <property type="match status" value="1"/>
</dbReference>
<dbReference type="RefSeq" id="YP_009120054.1">
    <property type="nucleotide sequence ID" value="NC_026440.1"/>
</dbReference>
<evidence type="ECO:0000313" key="3">
    <source>
        <dbReference type="EMBL" id="AJF97819.1"/>
    </source>
</evidence>
<dbReference type="PANTHER" id="PTHR23084:SF179">
    <property type="entry name" value="OS10G0565000 PROTEIN"/>
    <property type="match status" value="1"/>
</dbReference>
<dbReference type="SMART" id="SM00698">
    <property type="entry name" value="MORN"/>
    <property type="match status" value="7"/>
</dbReference>
<name>A0A0B5J2M8_9VIRU</name>
<sequence length="395" mass="44500">MAARNWGWSPVATTRPCHSNVPCQHKPKQADTVMELCDDDDYNGGGFLYAPQKRQKYGSVVGIVSYFGLLPDELVVGVLKWVTDGVTVDAWSLTSKRHYMLGADPALWRHLCETHLGTLVHQHFERWGKDWRWIYRARSRNGRTGRVRVGEVDVILNGKRGTYWGDLVDGKPHGYGAMLIPPLKEPGNGGGGGDQQQRDQSVQPSASTKLDCFEGEWNHGIISGYGICRWACGMRYEGEYRDNDRHGYGVQTWPSGARYEGERKNGQRHGYGVHTWASNNQYLGEWVDDKMHGHGIYRWADGKQYEGRHDNNRLAGRGILTCVDGSTYDGEWLREKKHGEGAHTYSDGSITWERWSHGTRDFITVLTHRTRDPPCSGGSHPTLLCKACAAVQSRP</sequence>
<evidence type="ECO:0000313" key="4">
    <source>
        <dbReference type="Proteomes" id="UP000202511"/>
    </source>
</evidence>
<dbReference type="Gene3D" id="1.20.1280.50">
    <property type="match status" value="1"/>
</dbReference>
<evidence type="ECO:0000256" key="2">
    <source>
        <dbReference type="SAM" id="MobiDB-lite"/>
    </source>
</evidence>
<dbReference type="Gene3D" id="2.20.110.10">
    <property type="entry name" value="Histone H3 K4-specific methyltransferase SET7/9 N-terminal domain"/>
    <property type="match status" value="3"/>
</dbReference>
<proteinExistence type="predicted"/>
<feature type="region of interest" description="Disordered" evidence="2">
    <location>
        <begin position="179"/>
        <end position="206"/>
    </location>
</feature>
<dbReference type="PANTHER" id="PTHR23084">
    <property type="entry name" value="PHOSPHATIDYLINOSITOL-4-PHOSPHATE 5-KINASE RELATED"/>
    <property type="match status" value="1"/>
</dbReference>
<dbReference type="EMBL" id="KP136319">
    <property type="protein sequence ID" value="AJF97819.1"/>
    <property type="molecule type" value="Genomic_DNA"/>
</dbReference>
<dbReference type="Proteomes" id="UP000202511">
    <property type="component" value="Segment"/>
</dbReference>
<dbReference type="KEGG" id="vg:23462736"/>
<dbReference type="SUPFAM" id="SSF81383">
    <property type="entry name" value="F-box domain"/>
    <property type="match status" value="1"/>
</dbReference>
<keyword evidence="1" id="KW-0677">Repeat</keyword>
<dbReference type="GeneID" id="23462736"/>
<dbReference type="Pfam" id="PF02493">
    <property type="entry name" value="MORN"/>
    <property type="match status" value="7"/>
</dbReference>
<protein>
    <submittedName>
        <fullName evidence="3">Morn repeat protein</fullName>
    </submittedName>
</protein>
<evidence type="ECO:0000256" key="1">
    <source>
        <dbReference type="ARBA" id="ARBA00022737"/>
    </source>
</evidence>
<dbReference type="InterPro" id="IPR036047">
    <property type="entry name" value="F-box-like_dom_sf"/>
</dbReference>
<reference evidence="3 4" key="1">
    <citation type="journal article" date="2015" name="Parasitol. Res.">
        <title>Viruses in close associations with free-living amoebae.</title>
        <authorList>
            <person name="Scheid P."/>
        </authorList>
    </citation>
    <scope>NUCLEOTIDE SEQUENCE [LARGE SCALE GENOMIC DNA]</scope>
    <source>
        <strain evidence="3">KlaHel</strain>
    </source>
</reference>
<organism evidence="3 4">
    <name type="scientific">Pandoravirus inopinatum</name>
    <dbReference type="NCBI Taxonomy" id="1605721"/>
    <lineage>
        <taxon>Viruses</taxon>
        <taxon>Pandoravirus</taxon>
    </lineage>
</organism>
<dbReference type="InterPro" id="IPR003409">
    <property type="entry name" value="MORN"/>
</dbReference>
<accession>A0A0B5J2M8</accession>